<proteinExistence type="inferred from homology"/>
<gene>
    <name evidence="3" type="ORF">ACFOOI_11185</name>
</gene>
<dbReference type="PANTHER" id="PTHR33606:SF3">
    <property type="entry name" value="PROTEIN YCII"/>
    <property type="match status" value="1"/>
</dbReference>
<dbReference type="InterPro" id="IPR051807">
    <property type="entry name" value="Sec-metab_biosynth-assoc"/>
</dbReference>
<evidence type="ECO:0000313" key="3">
    <source>
        <dbReference type="EMBL" id="MFC3811220.1"/>
    </source>
</evidence>
<reference evidence="4" key="1">
    <citation type="journal article" date="2019" name="Int. J. Syst. Evol. Microbiol.">
        <title>The Global Catalogue of Microorganisms (GCM) 10K type strain sequencing project: providing services to taxonomists for standard genome sequencing and annotation.</title>
        <authorList>
            <consortium name="The Broad Institute Genomics Platform"/>
            <consortium name="The Broad Institute Genome Sequencing Center for Infectious Disease"/>
            <person name="Wu L."/>
            <person name="Ma J."/>
        </authorList>
    </citation>
    <scope>NUCLEOTIDE SEQUENCE [LARGE SCALE GENOMIC DNA]</scope>
    <source>
        <strain evidence="4">CECT 7956</strain>
    </source>
</reference>
<dbReference type="InterPro" id="IPR011008">
    <property type="entry name" value="Dimeric_a/b-barrel"/>
</dbReference>
<evidence type="ECO:0000259" key="2">
    <source>
        <dbReference type="Pfam" id="PF03795"/>
    </source>
</evidence>
<accession>A0ABV7YW56</accession>
<comment type="caution">
    <text evidence="3">The sequence shown here is derived from an EMBL/GenBank/DDBJ whole genome shotgun (WGS) entry which is preliminary data.</text>
</comment>
<dbReference type="Pfam" id="PF03795">
    <property type="entry name" value="YCII"/>
    <property type="match status" value="1"/>
</dbReference>
<dbReference type="EMBL" id="JBHRYQ010000001">
    <property type="protein sequence ID" value="MFC3811220.1"/>
    <property type="molecule type" value="Genomic_DNA"/>
</dbReference>
<protein>
    <submittedName>
        <fullName evidence="3">YciI family protein</fullName>
    </submittedName>
</protein>
<dbReference type="PANTHER" id="PTHR33606">
    <property type="entry name" value="PROTEIN YCII"/>
    <property type="match status" value="1"/>
</dbReference>
<feature type="domain" description="YCII-related" evidence="2">
    <location>
        <begin position="4"/>
        <end position="92"/>
    </location>
</feature>
<name>A0ABV7YW56_9BACT</name>
<keyword evidence="4" id="KW-1185">Reference proteome</keyword>
<dbReference type="Proteomes" id="UP001595616">
    <property type="component" value="Unassembled WGS sequence"/>
</dbReference>
<evidence type="ECO:0000313" key="4">
    <source>
        <dbReference type="Proteomes" id="UP001595616"/>
    </source>
</evidence>
<sequence length="96" mass="11020">MKQYLIFANDATDEKALERRMEVRPRHFEYIKKMKASGNFVIGGAQLSEEETMNGSAIILQFETEADLQQYLANEPYILEGVWGEYKVIPFKVAAV</sequence>
<comment type="similarity">
    <text evidence="1">Belongs to the YciI family.</text>
</comment>
<organism evidence="3 4">
    <name type="scientific">Lacihabitans lacunae</name>
    <dbReference type="NCBI Taxonomy" id="1028214"/>
    <lineage>
        <taxon>Bacteria</taxon>
        <taxon>Pseudomonadati</taxon>
        <taxon>Bacteroidota</taxon>
        <taxon>Cytophagia</taxon>
        <taxon>Cytophagales</taxon>
        <taxon>Leadbetterellaceae</taxon>
        <taxon>Lacihabitans</taxon>
    </lineage>
</organism>
<dbReference type="RefSeq" id="WP_379838037.1">
    <property type="nucleotide sequence ID" value="NZ_JBHRYQ010000001.1"/>
</dbReference>
<dbReference type="InterPro" id="IPR005545">
    <property type="entry name" value="YCII"/>
</dbReference>
<dbReference type="Gene3D" id="3.30.70.1060">
    <property type="entry name" value="Dimeric alpha+beta barrel"/>
    <property type="match status" value="1"/>
</dbReference>
<dbReference type="SUPFAM" id="SSF54909">
    <property type="entry name" value="Dimeric alpha+beta barrel"/>
    <property type="match status" value="1"/>
</dbReference>
<evidence type="ECO:0000256" key="1">
    <source>
        <dbReference type="ARBA" id="ARBA00007689"/>
    </source>
</evidence>